<gene>
    <name evidence="11" type="ORF">UFOPK2373_00457</name>
</gene>
<keyword evidence="7" id="KW-0811">Translocation</keyword>
<name>A0A6J6NE78_9ZZZZ</name>
<evidence type="ECO:0000256" key="2">
    <source>
        <dbReference type="ARBA" id="ARBA00022448"/>
    </source>
</evidence>
<reference evidence="11" key="1">
    <citation type="submission" date="2020-05" db="EMBL/GenBank/DDBJ databases">
        <authorList>
            <person name="Chiriac C."/>
            <person name="Salcher M."/>
            <person name="Ghai R."/>
            <person name="Kavagutti S V."/>
        </authorList>
    </citation>
    <scope>NUCLEOTIDE SEQUENCE</scope>
</reference>
<evidence type="ECO:0000256" key="1">
    <source>
        <dbReference type="ARBA" id="ARBA00004370"/>
    </source>
</evidence>
<dbReference type="GO" id="GO:0008320">
    <property type="term" value="F:protein transmembrane transporter activity"/>
    <property type="evidence" value="ECO:0007669"/>
    <property type="project" value="InterPro"/>
</dbReference>
<feature type="region of interest" description="Disordered" evidence="9">
    <location>
        <begin position="1"/>
        <end position="21"/>
    </location>
</feature>
<dbReference type="InterPro" id="IPR001901">
    <property type="entry name" value="Translocase_SecE/Sec61-g"/>
</dbReference>
<comment type="subcellular location">
    <subcellularLocation>
        <location evidence="1">Membrane</location>
    </subcellularLocation>
</comment>
<proteinExistence type="inferred from homology"/>
<dbReference type="EMBL" id="CAEZXL010000058">
    <property type="protein sequence ID" value="CAB4684542.1"/>
    <property type="molecule type" value="Genomic_DNA"/>
</dbReference>
<evidence type="ECO:0000256" key="9">
    <source>
        <dbReference type="SAM" id="MobiDB-lite"/>
    </source>
</evidence>
<keyword evidence="5" id="KW-0653">Protein transport</keyword>
<evidence type="ECO:0000256" key="4">
    <source>
        <dbReference type="ARBA" id="ARBA00022692"/>
    </source>
</evidence>
<dbReference type="HAMAP" id="MF_00422">
    <property type="entry name" value="SecE"/>
    <property type="match status" value="1"/>
</dbReference>
<dbReference type="GO" id="GO:0043952">
    <property type="term" value="P:protein transport by the Sec complex"/>
    <property type="evidence" value="ECO:0007669"/>
    <property type="project" value="TreeGrafter"/>
</dbReference>
<dbReference type="Gene3D" id="1.20.5.1030">
    <property type="entry name" value="Preprotein translocase secy subunit"/>
    <property type="match status" value="1"/>
</dbReference>
<feature type="transmembrane region" description="Helical" evidence="10">
    <location>
        <begin position="59"/>
        <end position="86"/>
    </location>
</feature>
<dbReference type="InterPro" id="IPR038379">
    <property type="entry name" value="SecE_sf"/>
</dbReference>
<evidence type="ECO:0000313" key="11">
    <source>
        <dbReference type="EMBL" id="CAB4684542.1"/>
    </source>
</evidence>
<dbReference type="PANTHER" id="PTHR33910:SF1">
    <property type="entry name" value="PROTEIN TRANSLOCASE SUBUNIT SECE"/>
    <property type="match status" value="1"/>
</dbReference>
<evidence type="ECO:0000256" key="5">
    <source>
        <dbReference type="ARBA" id="ARBA00022927"/>
    </source>
</evidence>
<evidence type="ECO:0000256" key="10">
    <source>
        <dbReference type="SAM" id="Phobius"/>
    </source>
</evidence>
<dbReference type="NCBIfam" id="TIGR00964">
    <property type="entry name" value="secE_bact"/>
    <property type="match status" value="1"/>
</dbReference>
<keyword evidence="6 10" id="KW-1133">Transmembrane helix</keyword>
<organism evidence="11">
    <name type="scientific">freshwater metagenome</name>
    <dbReference type="NCBI Taxonomy" id="449393"/>
    <lineage>
        <taxon>unclassified sequences</taxon>
        <taxon>metagenomes</taxon>
        <taxon>ecological metagenomes</taxon>
    </lineage>
</organism>
<protein>
    <submittedName>
        <fullName evidence="11">Unannotated protein</fullName>
    </submittedName>
</protein>
<evidence type="ECO:0000256" key="6">
    <source>
        <dbReference type="ARBA" id="ARBA00022989"/>
    </source>
</evidence>
<keyword evidence="3" id="KW-1003">Cell membrane</keyword>
<keyword evidence="4 10" id="KW-0812">Transmembrane</keyword>
<dbReference type="AlphaFoldDB" id="A0A6J6NE78"/>
<sequence>MSEELEQQPSEDLVEKSKANRAQARGPIGRIILFIQQVIAELRKVNRPTYAELRNYTGVVLGFVVVVMAIIFGLDFIFGQGVIWLYTAFSPAK</sequence>
<evidence type="ECO:0000256" key="3">
    <source>
        <dbReference type="ARBA" id="ARBA00022475"/>
    </source>
</evidence>
<evidence type="ECO:0000256" key="8">
    <source>
        <dbReference type="ARBA" id="ARBA00023136"/>
    </source>
</evidence>
<accession>A0A6J6NE78</accession>
<dbReference type="GO" id="GO:0005886">
    <property type="term" value="C:plasma membrane"/>
    <property type="evidence" value="ECO:0007669"/>
    <property type="project" value="TreeGrafter"/>
</dbReference>
<evidence type="ECO:0000256" key="7">
    <source>
        <dbReference type="ARBA" id="ARBA00023010"/>
    </source>
</evidence>
<keyword evidence="8 10" id="KW-0472">Membrane</keyword>
<dbReference type="PANTHER" id="PTHR33910">
    <property type="entry name" value="PROTEIN TRANSLOCASE SUBUNIT SECE"/>
    <property type="match status" value="1"/>
</dbReference>
<keyword evidence="2" id="KW-0813">Transport</keyword>
<dbReference type="GO" id="GO:0006605">
    <property type="term" value="P:protein targeting"/>
    <property type="evidence" value="ECO:0007669"/>
    <property type="project" value="InterPro"/>
</dbReference>
<dbReference type="Pfam" id="PF00584">
    <property type="entry name" value="SecE"/>
    <property type="match status" value="1"/>
</dbReference>
<dbReference type="InterPro" id="IPR005807">
    <property type="entry name" value="SecE_bac"/>
</dbReference>
<dbReference type="GO" id="GO:0006886">
    <property type="term" value="P:intracellular protein transport"/>
    <property type="evidence" value="ECO:0007669"/>
    <property type="project" value="InterPro"/>
</dbReference>
<dbReference type="GO" id="GO:0009306">
    <property type="term" value="P:protein secretion"/>
    <property type="evidence" value="ECO:0007669"/>
    <property type="project" value="InterPro"/>
</dbReference>